<dbReference type="PANTHER" id="PTHR35272">
    <property type="entry name" value="THIOL:DISULFIDE INTERCHANGE PROTEIN DSBC-RELATED"/>
    <property type="match status" value="1"/>
</dbReference>
<dbReference type="Gene3D" id="3.40.30.10">
    <property type="entry name" value="Glutaredoxin"/>
    <property type="match status" value="1"/>
</dbReference>
<evidence type="ECO:0000313" key="3">
    <source>
        <dbReference type="EMBL" id="MBT1070459.1"/>
    </source>
</evidence>
<dbReference type="Gene3D" id="3.10.450.70">
    <property type="entry name" value="Disulphide bond isomerase, DsbC/G, N-terminal"/>
    <property type="match status" value="1"/>
</dbReference>
<organism evidence="3 4">
    <name type="scientific">Pelotalea chapellei</name>
    <dbReference type="NCBI Taxonomy" id="44671"/>
    <lineage>
        <taxon>Bacteria</taxon>
        <taxon>Pseudomonadati</taxon>
        <taxon>Thermodesulfobacteriota</taxon>
        <taxon>Desulfuromonadia</taxon>
        <taxon>Geobacterales</taxon>
        <taxon>Geobacteraceae</taxon>
        <taxon>Pelotalea</taxon>
    </lineage>
</organism>
<dbReference type="Pfam" id="PF13098">
    <property type="entry name" value="Thioredoxin_2"/>
    <property type="match status" value="1"/>
</dbReference>
<evidence type="ECO:0000259" key="2">
    <source>
        <dbReference type="Pfam" id="PF13098"/>
    </source>
</evidence>
<gene>
    <name evidence="3" type="ORF">KJB30_01545</name>
</gene>
<sequence>MLKLSSLLLLAAVTFMLPSISEAKEGCSGDCTSCHKLTVPEASDLLKKVGVVVKSVKPSPANGFFEILVEKEGKPGLLLMDYSKKHVVQGVMVKLPEFQSVASHQQELADAQKPPKVDVSKIPASNAVVMGNPKGSKKLFVFTDPDCPYCRQFHTELKKLEKIAPDVAIHVMLFPLPMHPAAFDKARVVVEKNSLELLDKAFEGKELPKPGKDSSKDAINEIIKFGNANGINGTPTLVLPDGSIMVGGRDAESLKKMLEGK</sequence>
<dbReference type="PANTHER" id="PTHR35272:SF3">
    <property type="entry name" value="THIOL:DISULFIDE INTERCHANGE PROTEIN DSBC"/>
    <property type="match status" value="1"/>
</dbReference>
<dbReference type="RefSeq" id="WP_214296159.1">
    <property type="nucleotide sequence ID" value="NZ_JAHDYS010000001.1"/>
</dbReference>
<evidence type="ECO:0000256" key="1">
    <source>
        <dbReference type="SAM" id="SignalP"/>
    </source>
</evidence>
<reference evidence="3 4" key="1">
    <citation type="submission" date="2021-05" db="EMBL/GenBank/DDBJ databases">
        <title>The draft genome of Geobacter chapellei DSM 13688.</title>
        <authorList>
            <person name="Xu Z."/>
            <person name="Masuda Y."/>
            <person name="Itoh H."/>
            <person name="Senoo K."/>
        </authorList>
    </citation>
    <scope>NUCLEOTIDE SEQUENCE [LARGE SCALE GENOMIC DNA]</scope>
    <source>
        <strain evidence="3 4">DSM 13688</strain>
    </source>
</reference>
<proteinExistence type="predicted"/>
<feature type="chain" id="PRO_5046660577" evidence="1">
    <location>
        <begin position="24"/>
        <end position="261"/>
    </location>
</feature>
<keyword evidence="1" id="KW-0732">Signal</keyword>
<feature type="signal peptide" evidence="1">
    <location>
        <begin position="1"/>
        <end position="23"/>
    </location>
</feature>
<name>A0ABS5U467_9BACT</name>
<dbReference type="InterPro" id="IPR051470">
    <property type="entry name" value="Thiol:disulfide_interchange"/>
</dbReference>
<feature type="domain" description="Thioredoxin-like fold" evidence="2">
    <location>
        <begin position="134"/>
        <end position="258"/>
    </location>
</feature>
<dbReference type="InterPro" id="IPR036249">
    <property type="entry name" value="Thioredoxin-like_sf"/>
</dbReference>
<keyword evidence="4" id="KW-1185">Reference proteome</keyword>
<dbReference type="EMBL" id="JAHDYS010000001">
    <property type="protein sequence ID" value="MBT1070459.1"/>
    <property type="molecule type" value="Genomic_DNA"/>
</dbReference>
<dbReference type="CDD" id="cd03020">
    <property type="entry name" value="DsbA_DsbC_DsbG"/>
    <property type="match status" value="1"/>
</dbReference>
<dbReference type="InterPro" id="IPR012336">
    <property type="entry name" value="Thioredoxin-like_fold"/>
</dbReference>
<accession>A0ABS5U467</accession>
<evidence type="ECO:0000313" key="4">
    <source>
        <dbReference type="Proteomes" id="UP000784128"/>
    </source>
</evidence>
<dbReference type="InterPro" id="IPR009094">
    <property type="entry name" value="DiS-bond_isomerase_DsbC/G_N_sf"/>
</dbReference>
<dbReference type="SUPFAM" id="SSF52833">
    <property type="entry name" value="Thioredoxin-like"/>
    <property type="match status" value="1"/>
</dbReference>
<comment type="caution">
    <text evidence="3">The sequence shown here is derived from an EMBL/GenBank/DDBJ whole genome shotgun (WGS) entry which is preliminary data.</text>
</comment>
<protein>
    <submittedName>
        <fullName evidence="3">DsbC family protein</fullName>
    </submittedName>
</protein>
<dbReference type="InterPro" id="IPR033954">
    <property type="entry name" value="DiS-bond_Isoase_DsbC/G"/>
</dbReference>
<dbReference type="Proteomes" id="UP000784128">
    <property type="component" value="Unassembled WGS sequence"/>
</dbReference>